<keyword evidence="2" id="KW-1277">Toxin-antitoxin system</keyword>
<dbReference type="EMBL" id="CADCTO010000372">
    <property type="protein sequence ID" value="CAA9269019.1"/>
    <property type="molecule type" value="Genomic_DNA"/>
</dbReference>
<dbReference type="AlphaFoldDB" id="A0A6J4J2S1"/>
<dbReference type="Pfam" id="PF02452">
    <property type="entry name" value="PemK_toxin"/>
    <property type="match status" value="1"/>
</dbReference>
<gene>
    <name evidence="3" type="ORF">AVDCRST_MAG63-2839</name>
</gene>
<dbReference type="GO" id="GO:0003677">
    <property type="term" value="F:DNA binding"/>
    <property type="evidence" value="ECO:0007669"/>
    <property type="project" value="InterPro"/>
</dbReference>
<dbReference type="PANTHER" id="PTHR33988">
    <property type="entry name" value="ENDORIBONUCLEASE MAZF-RELATED"/>
    <property type="match status" value="1"/>
</dbReference>
<dbReference type="InterPro" id="IPR011067">
    <property type="entry name" value="Plasmid_toxin/cell-grow_inhib"/>
</dbReference>
<dbReference type="GO" id="GO:0006402">
    <property type="term" value="P:mRNA catabolic process"/>
    <property type="evidence" value="ECO:0007669"/>
    <property type="project" value="TreeGrafter"/>
</dbReference>
<sequence>MVSVDLFNQGAAVLVVVLSITSKSKGVPLHVEVDPPEGGLTLKSFIKCEDVRSVSKERLLHKLGAVSPVTLADVMDRLRILLDL</sequence>
<dbReference type="GO" id="GO:0004521">
    <property type="term" value="F:RNA endonuclease activity"/>
    <property type="evidence" value="ECO:0007669"/>
    <property type="project" value="TreeGrafter"/>
</dbReference>
<evidence type="ECO:0000313" key="3">
    <source>
        <dbReference type="EMBL" id="CAA9269019.1"/>
    </source>
</evidence>
<protein>
    <submittedName>
        <fullName evidence="3">Programmed cell death toxin YdcE</fullName>
    </submittedName>
</protein>
<evidence type="ECO:0000256" key="2">
    <source>
        <dbReference type="ARBA" id="ARBA00022649"/>
    </source>
</evidence>
<reference evidence="3" key="1">
    <citation type="submission" date="2020-02" db="EMBL/GenBank/DDBJ databases">
        <authorList>
            <person name="Meier V. D."/>
        </authorList>
    </citation>
    <scope>NUCLEOTIDE SEQUENCE</scope>
    <source>
        <strain evidence="3">AVDCRST_MAG63</strain>
    </source>
</reference>
<dbReference type="PANTHER" id="PTHR33988:SF1">
    <property type="entry name" value="ENDORIBONUCLEASE MAZF7-RELATED"/>
    <property type="match status" value="1"/>
</dbReference>
<comment type="similarity">
    <text evidence="1">Belongs to the PemK/MazF family.</text>
</comment>
<dbReference type="GO" id="GO:0016075">
    <property type="term" value="P:rRNA catabolic process"/>
    <property type="evidence" value="ECO:0007669"/>
    <property type="project" value="TreeGrafter"/>
</dbReference>
<accession>A0A6J4J2S1</accession>
<name>A0A6J4J2S1_9BACT</name>
<evidence type="ECO:0000256" key="1">
    <source>
        <dbReference type="ARBA" id="ARBA00007521"/>
    </source>
</evidence>
<organism evidence="3">
    <name type="scientific">uncultured Armatimonadetes bacterium</name>
    <dbReference type="NCBI Taxonomy" id="157466"/>
    <lineage>
        <taxon>Bacteria</taxon>
        <taxon>Bacillati</taxon>
        <taxon>Armatimonadota</taxon>
        <taxon>environmental samples</taxon>
    </lineage>
</organism>
<dbReference type="InterPro" id="IPR003477">
    <property type="entry name" value="PemK-like"/>
</dbReference>
<dbReference type="SUPFAM" id="SSF50118">
    <property type="entry name" value="Cell growth inhibitor/plasmid maintenance toxic component"/>
    <property type="match status" value="1"/>
</dbReference>
<dbReference type="Gene3D" id="2.30.30.110">
    <property type="match status" value="1"/>
</dbReference>
<proteinExistence type="inferred from homology"/>